<feature type="transmembrane region" description="Helical" evidence="1">
    <location>
        <begin position="71"/>
        <end position="92"/>
    </location>
</feature>
<proteinExistence type="predicted"/>
<protein>
    <submittedName>
        <fullName evidence="2">Uncharacterized protein</fullName>
    </submittedName>
</protein>
<evidence type="ECO:0000313" key="3">
    <source>
        <dbReference type="Proteomes" id="UP000006565"/>
    </source>
</evidence>
<dbReference type="STRING" id="679926.Mpet_1432"/>
<dbReference type="GeneID" id="9743902"/>
<sequence length="281" mass="31246">MIELVGYTNKITGEFLVILALLGLVSFFIAYIYVKFTEKRNLENYYFYIFGTGFLLVVITQLMVSLRSISPLLIGLGFVTYFPGIFIAFVLPGLFIKKQFPEKYSAFLVSVPALFIPYNFFNHQGLAGDMENSVNIMYEFEFVFDYIGAVILSGIILGFILLAAFTFKGQETGTNIFLPASVVLLIIMTFFSSLITGAIFLSVYLYVFIKEAGIKTGRRNIFFLSCAAFGLLVVLPVLMDAGMGGVNTCIYSLFGTLAVSLAILGLFYFLDIIRDTPGMPE</sequence>
<feature type="transmembrane region" description="Helical" evidence="1">
    <location>
        <begin position="221"/>
        <end position="238"/>
    </location>
</feature>
<keyword evidence="1" id="KW-0812">Transmembrane</keyword>
<dbReference type="EMBL" id="CP002117">
    <property type="protein sequence ID" value="ADN36191.1"/>
    <property type="molecule type" value="Genomic_DNA"/>
</dbReference>
<feature type="transmembrane region" description="Helical" evidence="1">
    <location>
        <begin position="250"/>
        <end position="270"/>
    </location>
</feature>
<feature type="transmembrane region" description="Helical" evidence="1">
    <location>
        <begin position="104"/>
        <end position="121"/>
    </location>
</feature>
<feature type="transmembrane region" description="Helical" evidence="1">
    <location>
        <begin position="45"/>
        <end position="64"/>
    </location>
</feature>
<evidence type="ECO:0000256" key="1">
    <source>
        <dbReference type="SAM" id="Phobius"/>
    </source>
</evidence>
<dbReference type="Proteomes" id="UP000006565">
    <property type="component" value="Chromosome"/>
</dbReference>
<dbReference type="RefSeq" id="WP_013329368.1">
    <property type="nucleotide sequence ID" value="NC_014507.1"/>
</dbReference>
<keyword evidence="1" id="KW-0472">Membrane</keyword>
<accession>E1RFG1</accession>
<feature type="transmembrane region" description="Helical" evidence="1">
    <location>
        <begin position="12"/>
        <end position="33"/>
    </location>
</feature>
<gene>
    <name evidence="2" type="ordered locus">Mpet_1432</name>
</gene>
<name>E1RFG1_METP4</name>
<organism evidence="2 3">
    <name type="scientific">Methanolacinia petrolearia (strain DSM 11571 / OCM 486 / SEBR 4847)</name>
    <name type="common">Methanoplanus petrolearius</name>
    <dbReference type="NCBI Taxonomy" id="679926"/>
    <lineage>
        <taxon>Archaea</taxon>
        <taxon>Methanobacteriati</taxon>
        <taxon>Methanobacteriota</taxon>
        <taxon>Stenosarchaea group</taxon>
        <taxon>Methanomicrobia</taxon>
        <taxon>Methanomicrobiales</taxon>
        <taxon>Methanomicrobiaceae</taxon>
        <taxon>Methanolacinia</taxon>
    </lineage>
</organism>
<feature type="transmembrane region" description="Helical" evidence="1">
    <location>
        <begin position="176"/>
        <end position="209"/>
    </location>
</feature>
<reference evidence="2 3" key="1">
    <citation type="journal article" date="2010" name="Stand. Genomic Sci.">
        <title>Complete genome sequence of Methanoplanus petrolearius type strain (SEBR 4847).</title>
        <authorList>
            <person name="Brambilla E."/>
            <person name="Djao O.D."/>
            <person name="Daligault H."/>
            <person name="Lapidus A."/>
            <person name="Lucas S."/>
            <person name="Hammon N."/>
            <person name="Nolan M."/>
            <person name="Tice H."/>
            <person name="Cheng J.F."/>
            <person name="Han C."/>
            <person name="Tapia R."/>
            <person name="Goodwin L."/>
            <person name="Pitluck S."/>
            <person name="Liolios K."/>
            <person name="Ivanova N."/>
            <person name="Mavromatis K."/>
            <person name="Mikhailova N."/>
            <person name="Pati A."/>
            <person name="Chen A."/>
            <person name="Palaniappan K."/>
            <person name="Land M."/>
            <person name="Hauser L."/>
            <person name="Chang Y.J."/>
            <person name="Jeffries C.D."/>
            <person name="Rohde M."/>
            <person name="Spring S."/>
            <person name="Sikorski J."/>
            <person name="Goker M."/>
            <person name="Woyke T."/>
            <person name="Bristow J."/>
            <person name="Eisen J.A."/>
            <person name="Markowitz V."/>
            <person name="Hugenholtz P."/>
            <person name="Kyrpides N.C."/>
            <person name="Klenk H.P."/>
        </authorList>
    </citation>
    <scope>NUCLEOTIDE SEQUENCE [LARGE SCALE GENOMIC DNA]</scope>
    <source>
        <strain evidence="3">DSM 11571 / OCM 486 / SEBR 4847</strain>
    </source>
</reference>
<dbReference type="HOGENOM" id="CLU_989058_0_0_2"/>
<feature type="transmembrane region" description="Helical" evidence="1">
    <location>
        <begin position="142"/>
        <end position="164"/>
    </location>
</feature>
<dbReference type="KEGG" id="mpi:Mpet_1432"/>
<keyword evidence="3" id="KW-1185">Reference proteome</keyword>
<keyword evidence="1" id="KW-1133">Transmembrane helix</keyword>
<dbReference type="AlphaFoldDB" id="E1RFG1"/>
<evidence type="ECO:0000313" key="2">
    <source>
        <dbReference type="EMBL" id="ADN36191.1"/>
    </source>
</evidence>